<gene>
    <name evidence="1" type="primary">mraZ</name>
    <name evidence="4" type="ORF">BSL82_08240</name>
</gene>
<dbReference type="SUPFAM" id="SSF89447">
    <property type="entry name" value="AbrB/MazE/MraZ-like"/>
    <property type="match status" value="1"/>
</dbReference>
<keyword evidence="1 2" id="KW-0238">DNA-binding</keyword>
<keyword evidence="1" id="KW-0805">Transcription regulation</keyword>
<evidence type="ECO:0000313" key="5">
    <source>
        <dbReference type="Proteomes" id="UP000182063"/>
    </source>
</evidence>
<protein>
    <recommendedName>
        <fullName evidence="1">Transcriptional regulator MraZ</fullName>
    </recommendedName>
</protein>
<name>A0A1L3ZUI7_9SPHN</name>
<dbReference type="GO" id="GO:0000976">
    <property type="term" value="F:transcription cis-regulatory region binding"/>
    <property type="evidence" value="ECO:0007669"/>
    <property type="project" value="TreeGrafter"/>
</dbReference>
<keyword evidence="1" id="KW-0963">Cytoplasm</keyword>
<dbReference type="InterPro" id="IPR038619">
    <property type="entry name" value="MraZ_sf"/>
</dbReference>
<dbReference type="RefSeq" id="WP_072596850.1">
    <property type="nucleotide sequence ID" value="NZ_CP018221.1"/>
</dbReference>
<dbReference type="STRING" id="1921510.BSL82_08240"/>
<proteinExistence type="inferred from homology"/>
<organism evidence="4 5">
    <name type="scientific">Tardibacter chloracetimidivorans</name>
    <dbReference type="NCBI Taxonomy" id="1921510"/>
    <lineage>
        <taxon>Bacteria</taxon>
        <taxon>Pseudomonadati</taxon>
        <taxon>Pseudomonadota</taxon>
        <taxon>Alphaproteobacteria</taxon>
        <taxon>Sphingomonadales</taxon>
        <taxon>Sphingomonadaceae</taxon>
        <taxon>Tardibacter</taxon>
    </lineage>
</organism>
<dbReference type="InterPro" id="IPR035644">
    <property type="entry name" value="MraZ_C"/>
</dbReference>
<dbReference type="CDD" id="cd16321">
    <property type="entry name" value="MraZ_C"/>
    <property type="match status" value="1"/>
</dbReference>
<dbReference type="GO" id="GO:0003700">
    <property type="term" value="F:DNA-binding transcription factor activity"/>
    <property type="evidence" value="ECO:0007669"/>
    <property type="project" value="UniProtKB-UniRule"/>
</dbReference>
<dbReference type="EMBL" id="CP018221">
    <property type="protein sequence ID" value="API59302.1"/>
    <property type="molecule type" value="Genomic_DNA"/>
</dbReference>
<dbReference type="PANTHER" id="PTHR34701">
    <property type="entry name" value="TRANSCRIPTIONAL REGULATOR MRAZ"/>
    <property type="match status" value="1"/>
</dbReference>
<keyword evidence="1" id="KW-0804">Transcription</keyword>
<dbReference type="OrthoDB" id="9807753at2"/>
<dbReference type="GO" id="GO:0009295">
    <property type="term" value="C:nucleoid"/>
    <property type="evidence" value="ECO:0007669"/>
    <property type="project" value="UniProtKB-SubCell"/>
</dbReference>
<dbReference type="GO" id="GO:0005737">
    <property type="term" value="C:cytoplasm"/>
    <property type="evidence" value="ECO:0007669"/>
    <property type="project" value="UniProtKB-UniRule"/>
</dbReference>
<accession>A0A1L3ZUI7</accession>
<keyword evidence="5" id="KW-1185">Reference proteome</keyword>
<evidence type="ECO:0000259" key="3">
    <source>
        <dbReference type="PROSITE" id="PS51740"/>
    </source>
</evidence>
<comment type="similarity">
    <text evidence="1">Belongs to the MraZ family.</text>
</comment>
<dbReference type="Gene3D" id="3.40.1550.20">
    <property type="entry name" value="Transcriptional regulator MraZ domain"/>
    <property type="match status" value="1"/>
</dbReference>
<feature type="domain" description="SpoVT-AbrB" evidence="3">
    <location>
        <begin position="87"/>
        <end position="130"/>
    </location>
</feature>
<dbReference type="InterPro" id="IPR003444">
    <property type="entry name" value="MraZ"/>
</dbReference>
<comment type="subunit">
    <text evidence="1">Forms oligomers.</text>
</comment>
<sequence>MQGFFHGYAMNGIDAKNRVSVPSGYREVIEARSHARIIVLAPHEREPCLIGYDQAYSARLYEKLDRRFGDDFGPERDDAARRQFGATEQLGYDDNGRIVLSPMIKELGELDRLAFFIAAGDTFEIWNPNVLLEVKGASDPRLARIVRAQIEAKGGKA</sequence>
<dbReference type="KEGG" id="sphj:BSL82_08240"/>
<dbReference type="InterPro" id="IPR007159">
    <property type="entry name" value="SpoVT-AbrB_dom"/>
</dbReference>
<dbReference type="AlphaFoldDB" id="A0A1L3ZUI7"/>
<dbReference type="CDD" id="cd16320">
    <property type="entry name" value="MraZ_N"/>
    <property type="match status" value="1"/>
</dbReference>
<evidence type="ECO:0000313" key="4">
    <source>
        <dbReference type="EMBL" id="API59302.1"/>
    </source>
</evidence>
<dbReference type="GO" id="GO:2000143">
    <property type="term" value="P:negative regulation of DNA-templated transcription initiation"/>
    <property type="evidence" value="ECO:0007669"/>
    <property type="project" value="TreeGrafter"/>
</dbReference>
<comment type="subcellular location">
    <subcellularLocation>
        <location evidence="1">Cytoplasm</location>
        <location evidence="1">Nucleoid</location>
    </subcellularLocation>
</comment>
<evidence type="ECO:0000256" key="2">
    <source>
        <dbReference type="PROSITE-ProRule" id="PRU01076"/>
    </source>
</evidence>
<evidence type="ECO:0000256" key="1">
    <source>
        <dbReference type="HAMAP-Rule" id="MF_01008"/>
    </source>
</evidence>
<reference evidence="5" key="1">
    <citation type="submission" date="2016-11" db="EMBL/GenBank/DDBJ databases">
        <title>Complete Genome Sequence of alachlor-degrading Sphingomonas sp. strain JJ-A5.</title>
        <authorList>
            <person name="Lee H."/>
            <person name="Ka J.-O."/>
        </authorList>
    </citation>
    <scope>NUCLEOTIDE SEQUENCE [LARGE SCALE GENOMIC DNA]</scope>
    <source>
        <strain evidence="5">JJ-A5</strain>
    </source>
</reference>
<dbReference type="PROSITE" id="PS51740">
    <property type="entry name" value="SPOVT_ABRB"/>
    <property type="match status" value="1"/>
</dbReference>
<dbReference type="InterPro" id="IPR035642">
    <property type="entry name" value="MraZ_N"/>
</dbReference>
<dbReference type="PANTHER" id="PTHR34701:SF1">
    <property type="entry name" value="TRANSCRIPTIONAL REGULATOR MRAZ"/>
    <property type="match status" value="1"/>
</dbReference>
<dbReference type="InterPro" id="IPR037914">
    <property type="entry name" value="SpoVT-AbrB_sf"/>
</dbReference>
<dbReference type="Proteomes" id="UP000182063">
    <property type="component" value="Chromosome"/>
</dbReference>
<dbReference type="HAMAP" id="MF_01008">
    <property type="entry name" value="MraZ"/>
    <property type="match status" value="1"/>
</dbReference>